<organism evidence="1 2">
    <name type="scientific">Heracleum sosnowskyi</name>
    <dbReference type="NCBI Taxonomy" id="360622"/>
    <lineage>
        <taxon>Eukaryota</taxon>
        <taxon>Viridiplantae</taxon>
        <taxon>Streptophyta</taxon>
        <taxon>Embryophyta</taxon>
        <taxon>Tracheophyta</taxon>
        <taxon>Spermatophyta</taxon>
        <taxon>Magnoliopsida</taxon>
        <taxon>eudicotyledons</taxon>
        <taxon>Gunneridae</taxon>
        <taxon>Pentapetalae</taxon>
        <taxon>asterids</taxon>
        <taxon>campanulids</taxon>
        <taxon>Apiales</taxon>
        <taxon>Apiaceae</taxon>
        <taxon>Apioideae</taxon>
        <taxon>apioid superclade</taxon>
        <taxon>Tordylieae</taxon>
        <taxon>Tordyliinae</taxon>
        <taxon>Heracleum</taxon>
    </lineage>
</organism>
<evidence type="ECO:0000313" key="2">
    <source>
        <dbReference type="Proteomes" id="UP001237642"/>
    </source>
</evidence>
<comment type="caution">
    <text evidence="1">The sequence shown here is derived from an EMBL/GenBank/DDBJ whole genome shotgun (WGS) entry which is preliminary data.</text>
</comment>
<reference evidence="1" key="1">
    <citation type="submission" date="2023-02" db="EMBL/GenBank/DDBJ databases">
        <title>Genome of toxic invasive species Heracleum sosnowskyi carries increased number of genes despite the absence of recent whole-genome duplications.</title>
        <authorList>
            <person name="Schelkunov M."/>
            <person name="Shtratnikova V."/>
            <person name="Makarenko M."/>
            <person name="Klepikova A."/>
            <person name="Omelchenko D."/>
            <person name="Novikova G."/>
            <person name="Obukhova E."/>
            <person name="Bogdanov V."/>
            <person name="Penin A."/>
            <person name="Logacheva M."/>
        </authorList>
    </citation>
    <scope>NUCLEOTIDE SEQUENCE</scope>
    <source>
        <strain evidence="1">Hsosn_3</strain>
        <tissue evidence="1">Leaf</tissue>
    </source>
</reference>
<dbReference type="EMBL" id="JAUIZM010000007">
    <property type="protein sequence ID" value="KAK1376615.1"/>
    <property type="molecule type" value="Genomic_DNA"/>
</dbReference>
<dbReference type="Proteomes" id="UP001237642">
    <property type="component" value="Unassembled WGS sequence"/>
</dbReference>
<evidence type="ECO:0008006" key="3">
    <source>
        <dbReference type="Google" id="ProtNLM"/>
    </source>
</evidence>
<dbReference type="AlphaFoldDB" id="A0AAD8I2Y4"/>
<proteinExistence type="predicted"/>
<evidence type="ECO:0000313" key="1">
    <source>
        <dbReference type="EMBL" id="KAK1376615.1"/>
    </source>
</evidence>
<reference evidence="1" key="2">
    <citation type="submission" date="2023-05" db="EMBL/GenBank/DDBJ databases">
        <authorList>
            <person name="Schelkunov M.I."/>
        </authorList>
    </citation>
    <scope>NUCLEOTIDE SEQUENCE</scope>
    <source>
        <strain evidence="1">Hsosn_3</strain>
        <tissue evidence="1">Leaf</tissue>
    </source>
</reference>
<protein>
    <recommendedName>
        <fullName evidence="3">Reverse transcriptase domain-containing protein</fullName>
    </recommendedName>
</protein>
<keyword evidence="2" id="KW-1185">Reference proteome</keyword>
<sequence length="158" mass="17918">MQRRNSVILTKTRIVATSNATISGPTRNETYGGLGWIRSIRLVLRNYIYVNGPSSFVDVLMRPYEAQSLNDYRGMANMFELPTYLRTSTVIDTKWEAPSMRNIPVINEFEDVFPEDLLGLPPDREIESGIELAPRTVPVSKAPYRLAPVEMKKLVAQL</sequence>
<accession>A0AAD8I2Y4</accession>
<name>A0AAD8I2Y4_9APIA</name>
<gene>
    <name evidence="1" type="ORF">POM88_032808</name>
</gene>